<proteinExistence type="predicted"/>
<gene>
    <name evidence="2" type="ORF">C1645_731077</name>
</gene>
<name>A0A397TPC1_9GLOM</name>
<accession>A0A397TPC1</accession>
<sequence>METDNSFSEEVCYNNQELITEVVTVPANSVKRLNGKLLEEKKMDNFLVEMEALYDKNKIGEKKARNLIYNEVIKQLNILHKKRSQDTRLPLSDISRDEISPSNSLEAEDDYYKILLEDYCAKDCDSAPHNSEEEMPDDSDDRYNGYGRYNEYSEHDRSYYYRDGRYKRNPSQ</sequence>
<dbReference type="AlphaFoldDB" id="A0A397TPC1"/>
<evidence type="ECO:0000256" key="1">
    <source>
        <dbReference type="SAM" id="MobiDB-lite"/>
    </source>
</evidence>
<evidence type="ECO:0000313" key="2">
    <source>
        <dbReference type="EMBL" id="RIA99289.1"/>
    </source>
</evidence>
<dbReference type="Proteomes" id="UP000265703">
    <property type="component" value="Unassembled WGS sequence"/>
</dbReference>
<feature type="region of interest" description="Disordered" evidence="1">
    <location>
        <begin position="125"/>
        <end position="172"/>
    </location>
</feature>
<reference evidence="2 3" key="1">
    <citation type="submission" date="2018-06" db="EMBL/GenBank/DDBJ databases">
        <title>Comparative genomics reveals the genomic features of Rhizophagus irregularis, R. cerebriforme, R. diaphanum and Gigaspora rosea, and their symbiotic lifestyle signature.</title>
        <authorList>
            <person name="Morin E."/>
            <person name="San Clemente H."/>
            <person name="Chen E.C.H."/>
            <person name="De La Providencia I."/>
            <person name="Hainaut M."/>
            <person name="Kuo A."/>
            <person name="Kohler A."/>
            <person name="Murat C."/>
            <person name="Tang N."/>
            <person name="Roy S."/>
            <person name="Loubradou J."/>
            <person name="Henrissat B."/>
            <person name="Grigoriev I.V."/>
            <person name="Corradi N."/>
            <person name="Roux C."/>
            <person name="Martin F.M."/>
        </authorList>
    </citation>
    <scope>NUCLEOTIDE SEQUENCE [LARGE SCALE GENOMIC DNA]</scope>
    <source>
        <strain evidence="2 3">DAOM 227022</strain>
    </source>
</reference>
<evidence type="ECO:0000313" key="3">
    <source>
        <dbReference type="Proteomes" id="UP000265703"/>
    </source>
</evidence>
<protein>
    <submittedName>
        <fullName evidence="2">Uncharacterized protein</fullName>
    </submittedName>
</protein>
<keyword evidence="3" id="KW-1185">Reference proteome</keyword>
<dbReference type="EMBL" id="QKYT01000006">
    <property type="protein sequence ID" value="RIA99289.1"/>
    <property type="molecule type" value="Genomic_DNA"/>
</dbReference>
<organism evidence="2 3">
    <name type="scientific">Glomus cerebriforme</name>
    <dbReference type="NCBI Taxonomy" id="658196"/>
    <lineage>
        <taxon>Eukaryota</taxon>
        <taxon>Fungi</taxon>
        <taxon>Fungi incertae sedis</taxon>
        <taxon>Mucoromycota</taxon>
        <taxon>Glomeromycotina</taxon>
        <taxon>Glomeromycetes</taxon>
        <taxon>Glomerales</taxon>
        <taxon>Glomeraceae</taxon>
        <taxon>Glomus</taxon>
    </lineage>
</organism>
<feature type="compositionally biased region" description="Basic and acidic residues" evidence="1">
    <location>
        <begin position="151"/>
        <end position="166"/>
    </location>
</feature>
<comment type="caution">
    <text evidence="2">The sequence shown here is derived from an EMBL/GenBank/DDBJ whole genome shotgun (WGS) entry which is preliminary data.</text>
</comment>